<dbReference type="InterPro" id="IPR036259">
    <property type="entry name" value="MFS_trans_sf"/>
</dbReference>
<feature type="transmembrane region" description="Helical" evidence="2">
    <location>
        <begin position="32"/>
        <end position="57"/>
    </location>
</feature>
<feature type="transmembrane region" description="Helical" evidence="2">
    <location>
        <begin position="394"/>
        <end position="413"/>
    </location>
</feature>
<name>A0A2K9NH41_9PROT</name>
<keyword evidence="2" id="KW-0812">Transmembrane</keyword>
<protein>
    <recommendedName>
        <fullName evidence="5">MFS transporter</fullName>
    </recommendedName>
</protein>
<feature type="transmembrane region" description="Helical" evidence="2">
    <location>
        <begin position="253"/>
        <end position="274"/>
    </location>
</feature>
<organism evidence="3 4">
    <name type="scientific">Niveispirillum cyanobacteriorum</name>
    <dbReference type="NCBI Taxonomy" id="1612173"/>
    <lineage>
        <taxon>Bacteria</taxon>
        <taxon>Pseudomonadati</taxon>
        <taxon>Pseudomonadota</taxon>
        <taxon>Alphaproteobacteria</taxon>
        <taxon>Rhodospirillales</taxon>
        <taxon>Azospirillaceae</taxon>
        <taxon>Niveispirillum</taxon>
    </lineage>
</organism>
<dbReference type="Gene3D" id="1.20.1250.20">
    <property type="entry name" value="MFS general substrate transporter like domains"/>
    <property type="match status" value="2"/>
</dbReference>
<feature type="transmembrane region" description="Helical" evidence="2">
    <location>
        <begin position="202"/>
        <end position="224"/>
    </location>
</feature>
<keyword evidence="2" id="KW-1133">Transmembrane helix</keyword>
<dbReference type="PANTHER" id="PTHR11328:SF24">
    <property type="entry name" value="MAJOR FACILITATOR SUPERFAMILY (MFS) PROFILE DOMAIN-CONTAINING PROTEIN"/>
    <property type="match status" value="1"/>
</dbReference>
<feature type="transmembrane region" description="Helical" evidence="2">
    <location>
        <begin position="130"/>
        <end position="153"/>
    </location>
</feature>
<evidence type="ECO:0000256" key="1">
    <source>
        <dbReference type="ARBA" id="ARBA00009617"/>
    </source>
</evidence>
<dbReference type="InterPro" id="IPR039672">
    <property type="entry name" value="MFS_2"/>
</dbReference>
<reference evidence="3 4" key="1">
    <citation type="submission" date="2017-12" db="EMBL/GenBank/DDBJ databases">
        <title>Genomes of bacteria within cyanobacterial aggregates.</title>
        <authorList>
            <person name="Cai H."/>
        </authorList>
    </citation>
    <scope>NUCLEOTIDE SEQUENCE [LARGE SCALE GENOMIC DNA]</scope>
    <source>
        <strain evidence="3 4">TH16</strain>
    </source>
</reference>
<feature type="transmembrane region" description="Helical" evidence="2">
    <location>
        <begin position="317"/>
        <end position="334"/>
    </location>
</feature>
<keyword evidence="2" id="KW-0472">Membrane</keyword>
<evidence type="ECO:0008006" key="5">
    <source>
        <dbReference type="Google" id="ProtNLM"/>
    </source>
</evidence>
<evidence type="ECO:0000256" key="2">
    <source>
        <dbReference type="SAM" id="Phobius"/>
    </source>
</evidence>
<dbReference type="EMBL" id="CP025612">
    <property type="protein sequence ID" value="AUN32400.1"/>
    <property type="molecule type" value="Genomic_DNA"/>
</dbReference>
<dbReference type="Proteomes" id="UP000234752">
    <property type="component" value="Chromosome eg_2"/>
</dbReference>
<feature type="transmembrane region" description="Helical" evidence="2">
    <location>
        <begin position="174"/>
        <end position="196"/>
    </location>
</feature>
<feature type="transmembrane region" description="Helical" evidence="2">
    <location>
        <begin position="63"/>
        <end position="82"/>
    </location>
</feature>
<gene>
    <name evidence="3" type="ORF">C0V82_18690</name>
</gene>
<feature type="transmembrane region" description="Helical" evidence="2">
    <location>
        <begin position="103"/>
        <end position="124"/>
    </location>
</feature>
<accession>A0A2K9NH41</accession>
<evidence type="ECO:0000313" key="4">
    <source>
        <dbReference type="Proteomes" id="UP000234752"/>
    </source>
</evidence>
<feature type="transmembrane region" description="Helical" evidence="2">
    <location>
        <begin position="286"/>
        <end position="305"/>
    </location>
</feature>
<dbReference type="Pfam" id="PF13347">
    <property type="entry name" value="MFS_2"/>
    <property type="match status" value="1"/>
</dbReference>
<comment type="similarity">
    <text evidence="1">Belongs to the sodium:galactoside symporter (TC 2.A.2) family.</text>
</comment>
<sequence>MISTAACCAGWWDRTGPGGPLMSASPISHGRALAYGTGSIAAASFVVAPQLLLLFFLTETLSVPPAWAGLAVLVPKVWEFLFDPAVGMLSDRTKRRSGRRWPWLLAGALLLPPSFMVLFAPPVLEDWRLTLGFVTLAFLVSTSAYSIFAIPFVTLPGEVSDDHAQRTRVVAWRMAFVGVGVLAAGGLAPALVQAGGGGRAGFAQMGVVLALLCAAVMLLAALAARGFRQHRPPVARGPENPLRHLMANRPYRWLWITYVVQMVAIAVTAALLPYAVQHVMKAPGEMVAVLFVSLTAGSILTMPLWVRIRARLGSLPAYLLATLVCASGTATLYAVTAQDVVLACIATFLAGVGQVGQQLLPLTLLPAATEAAEGDAGARHAGLFAGVWVAGEKLGMALGGALAAMMLGVVGYVEGGGAQAAGTVSVIPVLFALLPAAILLFSLLPLRHLTRHSPGLGG</sequence>
<dbReference type="SUPFAM" id="SSF103473">
    <property type="entry name" value="MFS general substrate transporter"/>
    <property type="match status" value="1"/>
</dbReference>
<dbReference type="AlphaFoldDB" id="A0A2K9NH41"/>
<dbReference type="GO" id="GO:0008643">
    <property type="term" value="P:carbohydrate transport"/>
    <property type="evidence" value="ECO:0007669"/>
    <property type="project" value="InterPro"/>
</dbReference>
<keyword evidence="4" id="KW-1185">Reference proteome</keyword>
<dbReference type="PANTHER" id="PTHR11328">
    <property type="entry name" value="MAJOR FACILITATOR SUPERFAMILY DOMAIN-CONTAINING PROTEIN"/>
    <property type="match status" value="1"/>
</dbReference>
<proteinExistence type="inferred from homology"/>
<dbReference type="GO" id="GO:0015293">
    <property type="term" value="F:symporter activity"/>
    <property type="evidence" value="ECO:0007669"/>
    <property type="project" value="InterPro"/>
</dbReference>
<feature type="transmembrane region" description="Helical" evidence="2">
    <location>
        <begin position="425"/>
        <end position="446"/>
    </location>
</feature>
<dbReference type="KEGG" id="ncb:C0V82_18690"/>
<evidence type="ECO:0000313" key="3">
    <source>
        <dbReference type="EMBL" id="AUN32400.1"/>
    </source>
</evidence>
<dbReference type="GO" id="GO:0005886">
    <property type="term" value="C:plasma membrane"/>
    <property type="evidence" value="ECO:0007669"/>
    <property type="project" value="TreeGrafter"/>
</dbReference>